<accession>A0A6S7BP53</accession>
<sequence>MSHRIRPAIRRLEAAFFICYALCSVTDQLLSTLGDWIRKAIRTANDRVAASRPDRKAQLRDFATAVKTLAGNKDLTRDALVKQLCELADAALEQDVPSRTSLMRTQLVSKRRVARALLAKLLDLPFQAQAAHPVMDALVLLGKLYANKAVGLPPDTGIPLGRAWQRMIAGENRGDALIAFEWATLFALRVALRNGSVYVEHSFSFRSLGMLLIHSNNS</sequence>
<protein>
    <submittedName>
        <fullName evidence="1">Tn3 family transposase ISBusp1</fullName>
    </submittedName>
</protein>
<dbReference type="AlphaFoldDB" id="A0A6S7BP53"/>
<evidence type="ECO:0000313" key="1">
    <source>
        <dbReference type="EMBL" id="CAB3807834.1"/>
    </source>
</evidence>
<gene>
    <name evidence="1" type="ORF">LMG28614_06679</name>
</gene>
<organism evidence="1 2">
    <name type="scientific">Paraburkholderia ultramafica</name>
    <dbReference type="NCBI Taxonomy" id="1544867"/>
    <lineage>
        <taxon>Bacteria</taxon>
        <taxon>Pseudomonadati</taxon>
        <taxon>Pseudomonadota</taxon>
        <taxon>Betaproteobacteria</taxon>
        <taxon>Burkholderiales</taxon>
        <taxon>Burkholderiaceae</taxon>
        <taxon>Paraburkholderia</taxon>
    </lineage>
</organism>
<dbReference type="EMBL" id="CADIKK010000053">
    <property type="protein sequence ID" value="CAB3807834.1"/>
    <property type="molecule type" value="Genomic_DNA"/>
</dbReference>
<dbReference type="Proteomes" id="UP000494365">
    <property type="component" value="Unassembled WGS sequence"/>
</dbReference>
<name>A0A6S7BP53_9BURK</name>
<reference evidence="1 2" key="1">
    <citation type="submission" date="2020-04" db="EMBL/GenBank/DDBJ databases">
        <authorList>
            <person name="De Canck E."/>
        </authorList>
    </citation>
    <scope>NUCLEOTIDE SEQUENCE [LARGE SCALE GENOMIC DNA]</scope>
    <source>
        <strain evidence="1 2">LMG 28614</strain>
    </source>
</reference>
<evidence type="ECO:0000313" key="2">
    <source>
        <dbReference type="Proteomes" id="UP000494365"/>
    </source>
</evidence>
<keyword evidence="2" id="KW-1185">Reference proteome</keyword>
<proteinExistence type="predicted"/>